<proteinExistence type="predicted"/>
<evidence type="ECO:0000313" key="2">
    <source>
        <dbReference type="EMBL" id="KAL3778995.1"/>
    </source>
</evidence>
<feature type="transmembrane region" description="Helical" evidence="1">
    <location>
        <begin position="14"/>
        <end position="35"/>
    </location>
</feature>
<keyword evidence="1" id="KW-0812">Transmembrane</keyword>
<dbReference type="AlphaFoldDB" id="A0ABD3NXV6"/>
<name>A0ABD3NXV6_9STRA</name>
<sequence>MATICMLMNLIRSMATHTAIFLGVISSTIAILAVFPCSLSIFIGLGAIGVGVGTTLIALPLTFFGSLGLRQ</sequence>
<keyword evidence="3" id="KW-1185">Reference proteome</keyword>
<protein>
    <submittedName>
        <fullName evidence="2">Uncharacterized protein</fullName>
    </submittedName>
</protein>
<keyword evidence="1" id="KW-1133">Transmembrane helix</keyword>
<dbReference type="EMBL" id="JABMIG020000409">
    <property type="protein sequence ID" value="KAL3778995.1"/>
    <property type="molecule type" value="Genomic_DNA"/>
</dbReference>
<dbReference type="Proteomes" id="UP001516023">
    <property type="component" value="Unassembled WGS sequence"/>
</dbReference>
<feature type="transmembrane region" description="Helical" evidence="1">
    <location>
        <begin position="41"/>
        <end position="69"/>
    </location>
</feature>
<reference evidence="2 3" key="1">
    <citation type="journal article" date="2020" name="G3 (Bethesda)">
        <title>Improved Reference Genome for Cyclotella cryptica CCMP332, a Model for Cell Wall Morphogenesis, Salinity Adaptation, and Lipid Production in Diatoms (Bacillariophyta).</title>
        <authorList>
            <person name="Roberts W.R."/>
            <person name="Downey K.M."/>
            <person name="Ruck E.C."/>
            <person name="Traller J.C."/>
            <person name="Alverson A.J."/>
        </authorList>
    </citation>
    <scope>NUCLEOTIDE SEQUENCE [LARGE SCALE GENOMIC DNA]</scope>
    <source>
        <strain evidence="2 3">CCMP332</strain>
    </source>
</reference>
<gene>
    <name evidence="2" type="ORF">HJC23_011479</name>
</gene>
<comment type="caution">
    <text evidence="2">The sequence shown here is derived from an EMBL/GenBank/DDBJ whole genome shotgun (WGS) entry which is preliminary data.</text>
</comment>
<keyword evidence="1" id="KW-0472">Membrane</keyword>
<accession>A0ABD3NXV6</accession>
<evidence type="ECO:0000313" key="3">
    <source>
        <dbReference type="Proteomes" id="UP001516023"/>
    </source>
</evidence>
<evidence type="ECO:0000256" key="1">
    <source>
        <dbReference type="SAM" id="Phobius"/>
    </source>
</evidence>
<organism evidence="2 3">
    <name type="scientific">Cyclotella cryptica</name>
    <dbReference type="NCBI Taxonomy" id="29204"/>
    <lineage>
        <taxon>Eukaryota</taxon>
        <taxon>Sar</taxon>
        <taxon>Stramenopiles</taxon>
        <taxon>Ochrophyta</taxon>
        <taxon>Bacillariophyta</taxon>
        <taxon>Coscinodiscophyceae</taxon>
        <taxon>Thalassiosirophycidae</taxon>
        <taxon>Stephanodiscales</taxon>
        <taxon>Stephanodiscaceae</taxon>
        <taxon>Cyclotella</taxon>
    </lineage>
</organism>